<accession>A0A0M3HMX7</accession>
<dbReference type="InterPro" id="IPR000159">
    <property type="entry name" value="RA_dom"/>
</dbReference>
<protein>
    <submittedName>
        <fullName evidence="4">Ras-associating domain-containing protein</fullName>
    </submittedName>
</protein>
<feature type="domain" description="Ras-associating" evidence="2">
    <location>
        <begin position="168"/>
        <end position="248"/>
    </location>
</feature>
<dbReference type="GO" id="GO:0045742">
    <property type="term" value="P:positive regulation of epidermal growth factor receptor signaling pathway"/>
    <property type="evidence" value="ECO:0007669"/>
    <property type="project" value="TreeGrafter"/>
</dbReference>
<reference evidence="4" key="1">
    <citation type="submission" date="2017-02" db="UniProtKB">
        <authorList>
            <consortium name="WormBaseParasite"/>
        </authorList>
    </citation>
    <scope>IDENTIFICATION</scope>
</reference>
<dbReference type="Proteomes" id="UP000036681">
    <property type="component" value="Unplaced"/>
</dbReference>
<proteinExistence type="predicted"/>
<feature type="domain" description="Ras-associating" evidence="2">
    <location>
        <begin position="69"/>
        <end position="164"/>
    </location>
</feature>
<dbReference type="Pfam" id="PF00788">
    <property type="entry name" value="RA"/>
    <property type="match status" value="2"/>
</dbReference>
<feature type="region of interest" description="Disordered" evidence="1">
    <location>
        <begin position="25"/>
        <end position="44"/>
    </location>
</feature>
<dbReference type="PANTHER" id="PTHR21298:SF2">
    <property type="entry name" value="GH01721P"/>
    <property type="match status" value="1"/>
</dbReference>
<dbReference type="PROSITE" id="PS50200">
    <property type="entry name" value="RA"/>
    <property type="match status" value="2"/>
</dbReference>
<dbReference type="Gene3D" id="3.10.20.90">
    <property type="entry name" value="Phosphatidylinositol 3-kinase Catalytic Subunit, Chain A, domain 1"/>
    <property type="match status" value="2"/>
</dbReference>
<sequence length="248" mass="28041">MSFLQMLKYQVRSSGSLHGGATALKTSTNSIDRPSSSVCSSQETLPVRNRSNSLSSLSSIDSSDSTEWGVLKVYTGCVNEDTEYKTLRISTSHTAKNVIDTIIGKFRISYRDPNLFEIVMEVRTRIRECEVKNLLLLSPDSRPLELQRCHPANMSRFFLAISQNGILVRIYDYLINPQSNYKSLMLSTRTTCYETIALLLAVIRREGSPNDYRLSLSEAEHDLDMSDTIADLYVALDSHQKILIRRIC</sequence>
<dbReference type="GO" id="GO:0045743">
    <property type="term" value="P:positive regulation of fibroblast growth factor receptor signaling pathway"/>
    <property type="evidence" value="ECO:0007669"/>
    <property type="project" value="TreeGrafter"/>
</dbReference>
<dbReference type="GO" id="GO:0007165">
    <property type="term" value="P:signal transduction"/>
    <property type="evidence" value="ECO:0007669"/>
    <property type="project" value="InterPro"/>
</dbReference>
<dbReference type="SUPFAM" id="SSF54236">
    <property type="entry name" value="Ubiquitin-like"/>
    <property type="match status" value="2"/>
</dbReference>
<dbReference type="WBParaSite" id="ALUE_0000295501-mRNA-1">
    <property type="protein sequence ID" value="ALUE_0000295501-mRNA-1"/>
    <property type="gene ID" value="ALUE_0000295501"/>
</dbReference>
<evidence type="ECO:0000313" key="3">
    <source>
        <dbReference type="Proteomes" id="UP000036681"/>
    </source>
</evidence>
<evidence type="ECO:0000259" key="2">
    <source>
        <dbReference type="PROSITE" id="PS50200"/>
    </source>
</evidence>
<evidence type="ECO:0000256" key="1">
    <source>
        <dbReference type="SAM" id="MobiDB-lite"/>
    </source>
</evidence>
<keyword evidence="3" id="KW-1185">Reference proteome</keyword>
<name>A0A0M3HMX7_ASCLU</name>
<dbReference type="PANTHER" id="PTHR21298">
    <property type="entry name" value="GH01721P"/>
    <property type="match status" value="1"/>
</dbReference>
<dbReference type="InterPro" id="IPR029071">
    <property type="entry name" value="Ubiquitin-like_domsf"/>
</dbReference>
<organism evidence="3 4">
    <name type="scientific">Ascaris lumbricoides</name>
    <name type="common">Giant roundworm</name>
    <dbReference type="NCBI Taxonomy" id="6252"/>
    <lineage>
        <taxon>Eukaryota</taxon>
        <taxon>Metazoa</taxon>
        <taxon>Ecdysozoa</taxon>
        <taxon>Nematoda</taxon>
        <taxon>Chromadorea</taxon>
        <taxon>Rhabditida</taxon>
        <taxon>Spirurina</taxon>
        <taxon>Ascaridomorpha</taxon>
        <taxon>Ascaridoidea</taxon>
        <taxon>Ascarididae</taxon>
        <taxon>Ascaris</taxon>
    </lineage>
</organism>
<dbReference type="CDD" id="cd17043">
    <property type="entry name" value="RA"/>
    <property type="match status" value="2"/>
</dbReference>
<evidence type="ECO:0000313" key="4">
    <source>
        <dbReference type="WBParaSite" id="ALUE_0000295501-mRNA-1"/>
    </source>
</evidence>
<dbReference type="SMART" id="SM00314">
    <property type="entry name" value="RA"/>
    <property type="match status" value="1"/>
</dbReference>
<dbReference type="AlphaFoldDB" id="A0A0M3HMX7"/>